<sequence length="141" mass="14969">MAANGYIRGSIIVVVDDDPAVRDALQCLLEADGQTVRAYPSAAALLREGLPADAACLVLDQRMPGLSGLELAHEARLRGFRAGIILIAATADPWLRRRAMEAGIALVLEKPLTDDTLLPAVRRYVMAEGRAAPRGGCPPAE</sequence>
<evidence type="ECO:0000313" key="5">
    <source>
        <dbReference type="Proteomes" id="UP000249688"/>
    </source>
</evidence>
<keyword evidence="5" id="KW-1185">Reference proteome</keyword>
<dbReference type="SUPFAM" id="SSF52172">
    <property type="entry name" value="CheY-like"/>
    <property type="match status" value="1"/>
</dbReference>
<evidence type="ECO:0000256" key="2">
    <source>
        <dbReference type="PROSITE-ProRule" id="PRU00169"/>
    </source>
</evidence>
<dbReference type="PROSITE" id="PS50110">
    <property type="entry name" value="RESPONSE_REGULATORY"/>
    <property type="match status" value="1"/>
</dbReference>
<name>A0A2W7J574_9PROT</name>
<dbReference type="PANTHER" id="PTHR44591">
    <property type="entry name" value="STRESS RESPONSE REGULATOR PROTEIN 1"/>
    <property type="match status" value="1"/>
</dbReference>
<dbReference type="PANTHER" id="PTHR44591:SF25">
    <property type="entry name" value="CHEMOTAXIS TWO-COMPONENT RESPONSE REGULATOR"/>
    <property type="match status" value="1"/>
</dbReference>
<dbReference type="AlphaFoldDB" id="A0A2W7J574"/>
<dbReference type="RefSeq" id="WP_111397851.1">
    <property type="nucleotide sequence ID" value="NZ_QKYU01000008.1"/>
</dbReference>
<dbReference type="GO" id="GO:0000160">
    <property type="term" value="P:phosphorelay signal transduction system"/>
    <property type="evidence" value="ECO:0007669"/>
    <property type="project" value="InterPro"/>
</dbReference>
<dbReference type="SMART" id="SM00448">
    <property type="entry name" value="REC"/>
    <property type="match status" value="1"/>
</dbReference>
<dbReference type="OrthoDB" id="9782655at2"/>
<dbReference type="Pfam" id="PF00072">
    <property type="entry name" value="Response_reg"/>
    <property type="match status" value="1"/>
</dbReference>
<evidence type="ECO:0000259" key="3">
    <source>
        <dbReference type="PROSITE" id="PS50110"/>
    </source>
</evidence>
<reference evidence="4 5" key="1">
    <citation type="submission" date="2018-06" db="EMBL/GenBank/DDBJ databases">
        <title>Genomic Encyclopedia of Archaeal and Bacterial Type Strains, Phase II (KMG-II): from individual species to whole genera.</title>
        <authorList>
            <person name="Goeker M."/>
        </authorList>
    </citation>
    <scope>NUCLEOTIDE SEQUENCE [LARGE SCALE GENOMIC DNA]</scope>
    <source>
        <strain evidence="4 5">DSM 24525</strain>
    </source>
</reference>
<feature type="modified residue" description="4-aspartylphosphate" evidence="2">
    <location>
        <position position="60"/>
    </location>
</feature>
<organism evidence="4 5">
    <name type="scientific">Humitalea rosea</name>
    <dbReference type="NCBI Taxonomy" id="990373"/>
    <lineage>
        <taxon>Bacteria</taxon>
        <taxon>Pseudomonadati</taxon>
        <taxon>Pseudomonadota</taxon>
        <taxon>Alphaproteobacteria</taxon>
        <taxon>Acetobacterales</taxon>
        <taxon>Roseomonadaceae</taxon>
        <taxon>Humitalea</taxon>
    </lineage>
</organism>
<comment type="caution">
    <text evidence="4">The sequence shown here is derived from an EMBL/GenBank/DDBJ whole genome shotgun (WGS) entry which is preliminary data.</text>
</comment>
<dbReference type="EMBL" id="QKYU01000008">
    <property type="protein sequence ID" value="PZW46826.1"/>
    <property type="molecule type" value="Genomic_DNA"/>
</dbReference>
<evidence type="ECO:0000256" key="1">
    <source>
        <dbReference type="ARBA" id="ARBA00022553"/>
    </source>
</evidence>
<keyword evidence="1 2" id="KW-0597">Phosphoprotein</keyword>
<evidence type="ECO:0000313" key="4">
    <source>
        <dbReference type="EMBL" id="PZW46826.1"/>
    </source>
</evidence>
<dbReference type="Proteomes" id="UP000249688">
    <property type="component" value="Unassembled WGS sequence"/>
</dbReference>
<dbReference type="InterPro" id="IPR011006">
    <property type="entry name" value="CheY-like_superfamily"/>
</dbReference>
<dbReference type="Gene3D" id="3.40.50.2300">
    <property type="match status" value="1"/>
</dbReference>
<proteinExistence type="predicted"/>
<dbReference type="InterPro" id="IPR001789">
    <property type="entry name" value="Sig_transdc_resp-reg_receiver"/>
</dbReference>
<gene>
    <name evidence="4" type="ORF">C8P66_108105</name>
</gene>
<feature type="domain" description="Response regulatory" evidence="3">
    <location>
        <begin position="11"/>
        <end position="125"/>
    </location>
</feature>
<dbReference type="InterPro" id="IPR050595">
    <property type="entry name" value="Bact_response_regulator"/>
</dbReference>
<accession>A0A2W7J574</accession>
<protein>
    <submittedName>
        <fullName evidence="4">Response regulator receiver domain-containing protein</fullName>
    </submittedName>
</protein>